<dbReference type="RefSeq" id="WP_185684579.1">
    <property type="nucleotide sequence ID" value="NZ_JACLAU010000038.1"/>
</dbReference>
<keyword evidence="4" id="KW-1185">Reference proteome</keyword>
<organism evidence="3 4">
    <name type="scientific">Novosphingobium aerophilum</name>
    <dbReference type="NCBI Taxonomy" id="2839843"/>
    <lineage>
        <taxon>Bacteria</taxon>
        <taxon>Pseudomonadati</taxon>
        <taxon>Pseudomonadota</taxon>
        <taxon>Alphaproteobacteria</taxon>
        <taxon>Sphingomonadales</taxon>
        <taxon>Sphingomonadaceae</taxon>
        <taxon>Novosphingobium</taxon>
    </lineage>
</organism>
<proteinExistence type="predicted"/>
<gene>
    <name evidence="3" type="ORF">H7F49_15980</name>
</gene>
<evidence type="ECO:0000313" key="4">
    <source>
        <dbReference type="Proteomes" id="UP000520156"/>
    </source>
</evidence>
<accession>A0A7X1FA38</accession>
<dbReference type="EMBL" id="JACLAU010000038">
    <property type="protein sequence ID" value="MBC2653192.1"/>
    <property type="molecule type" value="Genomic_DNA"/>
</dbReference>
<reference evidence="3 4" key="1">
    <citation type="submission" date="2020-08" db="EMBL/GenBank/DDBJ databases">
        <title>The genome sequence of Novosphingobium flavum 4Y4.</title>
        <authorList>
            <person name="Liu Y."/>
        </authorList>
    </citation>
    <scope>NUCLEOTIDE SEQUENCE [LARGE SCALE GENOMIC DNA]</scope>
    <source>
        <strain evidence="3 4">4Y4</strain>
    </source>
</reference>
<comment type="caution">
    <text evidence="3">The sequence shown here is derived from an EMBL/GenBank/DDBJ whole genome shotgun (WGS) entry which is preliminary data.</text>
</comment>
<evidence type="ECO:0000313" key="3">
    <source>
        <dbReference type="EMBL" id="MBC2653192.1"/>
    </source>
</evidence>
<evidence type="ECO:0000256" key="2">
    <source>
        <dbReference type="SAM" id="SignalP"/>
    </source>
</evidence>
<feature type="region of interest" description="Disordered" evidence="1">
    <location>
        <begin position="26"/>
        <end position="57"/>
    </location>
</feature>
<feature type="signal peptide" evidence="2">
    <location>
        <begin position="1"/>
        <end position="21"/>
    </location>
</feature>
<dbReference type="PROSITE" id="PS51257">
    <property type="entry name" value="PROKAR_LIPOPROTEIN"/>
    <property type="match status" value="1"/>
</dbReference>
<name>A0A7X1FA38_9SPHN</name>
<sequence>MRKIVLAAVATSAVFALSACKGEEAAPAATEAASEAAPAADATSEAPAADATTEAAM</sequence>
<protein>
    <submittedName>
        <fullName evidence="3">Uncharacterized protein</fullName>
    </submittedName>
</protein>
<evidence type="ECO:0000256" key="1">
    <source>
        <dbReference type="SAM" id="MobiDB-lite"/>
    </source>
</evidence>
<dbReference type="AlphaFoldDB" id="A0A7X1FA38"/>
<feature type="chain" id="PRO_5030669238" evidence="2">
    <location>
        <begin position="22"/>
        <end position="57"/>
    </location>
</feature>
<dbReference type="Proteomes" id="UP000520156">
    <property type="component" value="Unassembled WGS sequence"/>
</dbReference>
<keyword evidence="2" id="KW-0732">Signal</keyword>